<evidence type="ECO:0000256" key="3">
    <source>
        <dbReference type="ARBA" id="ARBA00022490"/>
    </source>
</evidence>
<keyword evidence="5" id="KW-0653">Protein transport</keyword>
<comment type="caution">
    <text evidence="8">The sequence shown here is derived from an EMBL/GenBank/DDBJ whole genome shotgun (WGS) entry which is preliminary data.</text>
</comment>
<dbReference type="InterPro" id="IPR040122">
    <property type="entry name" value="Importin_beta"/>
</dbReference>
<evidence type="ECO:0000313" key="8">
    <source>
        <dbReference type="EMBL" id="KAK9931782.1"/>
    </source>
</evidence>
<keyword evidence="2" id="KW-0813">Transport</keyword>
<comment type="subcellular location">
    <subcellularLocation>
        <location evidence="1">Cytoplasm</location>
    </subcellularLocation>
</comment>
<dbReference type="InterPro" id="IPR011989">
    <property type="entry name" value="ARM-like"/>
</dbReference>
<evidence type="ECO:0000256" key="6">
    <source>
        <dbReference type="SAM" id="MobiDB-lite"/>
    </source>
</evidence>
<name>A0AAW1X508_RUBAR</name>
<evidence type="ECO:0000259" key="7">
    <source>
        <dbReference type="Pfam" id="PF23227"/>
    </source>
</evidence>
<dbReference type="EMBL" id="JBEDUW010000004">
    <property type="protein sequence ID" value="KAK9931782.1"/>
    <property type="molecule type" value="Genomic_DNA"/>
</dbReference>
<evidence type="ECO:0000256" key="1">
    <source>
        <dbReference type="ARBA" id="ARBA00004496"/>
    </source>
</evidence>
<evidence type="ECO:0000256" key="4">
    <source>
        <dbReference type="ARBA" id="ARBA00022737"/>
    </source>
</evidence>
<keyword evidence="4" id="KW-0677">Repeat</keyword>
<dbReference type="Gene3D" id="1.25.10.10">
    <property type="entry name" value="Leucine-rich Repeat Variant"/>
    <property type="match status" value="1"/>
</dbReference>
<reference evidence="8 9" key="1">
    <citation type="journal article" date="2023" name="G3 (Bethesda)">
        <title>A chromosome-length genome assembly and annotation of blackberry (Rubus argutus, cv. 'Hillquist').</title>
        <authorList>
            <person name="Bruna T."/>
            <person name="Aryal R."/>
            <person name="Dudchenko O."/>
            <person name="Sargent D.J."/>
            <person name="Mead D."/>
            <person name="Buti M."/>
            <person name="Cavallini A."/>
            <person name="Hytonen T."/>
            <person name="Andres J."/>
            <person name="Pham M."/>
            <person name="Weisz D."/>
            <person name="Mascagni F."/>
            <person name="Usai G."/>
            <person name="Natali L."/>
            <person name="Bassil N."/>
            <person name="Fernandez G.E."/>
            <person name="Lomsadze A."/>
            <person name="Armour M."/>
            <person name="Olukolu B."/>
            <person name="Poorten T."/>
            <person name="Britton C."/>
            <person name="Davik J."/>
            <person name="Ashrafi H."/>
            <person name="Aiden E.L."/>
            <person name="Borodovsky M."/>
            <person name="Worthington M."/>
        </authorList>
    </citation>
    <scope>NUCLEOTIDE SEQUENCE [LARGE SCALE GENOMIC DNA]</scope>
    <source>
        <strain evidence="8">PI 553951</strain>
    </source>
</reference>
<feature type="region of interest" description="Disordered" evidence="6">
    <location>
        <begin position="372"/>
        <end position="410"/>
    </location>
</feature>
<protein>
    <recommendedName>
        <fullName evidence="7">Maestro/Maestro-like HEAT-repeats domain-containing protein</fullName>
    </recommendedName>
</protein>
<evidence type="ECO:0000313" key="9">
    <source>
        <dbReference type="Proteomes" id="UP001457282"/>
    </source>
</evidence>
<proteinExistence type="predicted"/>
<dbReference type="GO" id="GO:0006606">
    <property type="term" value="P:protein import into nucleus"/>
    <property type="evidence" value="ECO:0007669"/>
    <property type="project" value="InterPro"/>
</dbReference>
<feature type="domain" description="Maestro/Maestro-like HEAT-repeats" evidence="7">
    <location>
        <begin position="80"/>
        <end position="209"/>
    </location>
</feature>
<dbReference type="InterPro" id="IPR016024">
    <property type="entry name" value="ARM-type_fold"/>
</dbReference>
<keyword evidence="3" id="KW-0963">Cytoplasm</keyword>
<feature type="compositionally biased region" description="Basic and acidic residues" evidence="6">
    <location>
        <begin position="382"/>
        <end position="402"/>
    </location>
</feature>
<evidence type="ECO:0000256" key="2">
    <source>
        <dbReference type="ARBA" id="ARBA00022448"/>
    </source>
</evidence>
<dbReference type="PANTHER" id="PTHR10527">
    <property type="entry name" value="IMPORTIN BETA"/>
    <property type="match status" value="1"/>
</dbReference>
<gene>
    <name evidence="8" type="ORF">M0R45_019046</name>
</gene>
<evidence type="ECO:0000256" key="5">
    <source>
        <dbReference type="ARBA" id="ARBA00022927"/>
    </source>
</evidence>
<sequence length="410" mass="45593">MQLLEPVNYGSGVAPSKNLELGLVLLKRLVFVCEESMMETVLSTVDSCLKSKENWLAGMAAIVAISEVSQVTIKPIDQLLSLVLSPVRDPNPQVRWATTDSIWRVYMNLGPNINERCQDRILVALSALIEDSHQRVLLQAAQAICDFSQVCTPNMLSPFLNVIVTQLLKLLKSQSQRVREVAFAALISLASSSKDRFSICFKAAMDTLLGILDTKVYACERLVCANCLFCISCIALAVGKERFHKYVVQVVGAIRSLAVCVIKTDHKMKVLILQAVLNFCRCLGKDFSVSESGVRPLLHELASEFVPEVGARAHLRKEEVLAYKVMEYCASELKENQVISTEKVQDIIREAPKTNPVSCEVVGSYVPPQTIQHHQPSAPTLREYHNSNGDKDRLEEKERGQAEIDMFSLT</sequence>
<organism evidence="8 9">
    <name type="scientific">Rubus argutus</name>
    <name type="common">Southern blackberry</name>
    <dbReference type="NCBI Taxonomy" id="59490"/>
    <lineage>
        <taxon>Eukaryota</taxon>
        <taxon>Viridiplantae</taxon>
        <taxon>Streptophyta</taxon>
        <taxon>Embryophyta</taxon>
        <taxon>Tracheophyta</taxon>
        <taxon>Spermatophyta</taxon>
        <taxon>Magnoliopsida</taxon>
        <taxon>eudicotyledons</taxon>
        <taxon>Gunneridae</taxon>
        <taxon>Pentapetalae</taxon>
        <taxon>rosids</taxon>
        <taxon>fabids</taxon>
        <taxon>Rosales</taxon>
        <taxon>Rosaceae</taxon>
        <taxon>Rosoideae</taxon>
        <taxon>Rosoideae incertae sedis</taxon>
        <taxon>Rubus</taxon>
    </lineage>
</organism>
<dbReference type="InterPro" id="IPR055406">
    <property type="entry name" value="HEAT_Maestro"/>
</dbReference>
<dbReference type="SUPFAM" id="SSF48371">
    <property type="entry name" value="ARM repeat"/>
    <property type="match status" value="1"/>
</dbReference>
<keyword evidence="9" id="KW-1185">Reference proteome</keyword>
<dbReference type="GO" id="GO:0005737">
    <property type="term" value="C:cytoplasm"/>
    <property type="evidence" value="ECO:0007669"/>
    <property type="project" value="UniProtKB-SubCell"/>
</dbReference>
<dbReference type="AlphaFoldDB" id="A0AAW1X508"/>
<accession>A0AAW1X508</accession>
<dbReference type="Pfam" id="PF23227">
    <property type="entry name" value="HEAT_MROH2B_C"/>
    <property type="match status" value="1"/>
</dbReference>
<dbReference type="Proteomes" id="UP001457282">
    <property type="component" value="Unassembled WGS sequence"/>
</dbReference>